<comment type="caution">
    <text evidence="1">The sequence shown here is derived from an EMBL/GenBank/DDBJ whole genome shotgun (WGS) entry which is preliminary data.</text>
</comment>
<organism evidence="1 2">
    <name type="scientific">Camellia lanceoleosa</name>
    <dbReference type="NCBI Taxonomy" id="1840588"/>
    <lineage>
        <taxon>Eukaryota</taxon>
        <taxon>Viridiplantae</taxon>
        <taxon>Streptophyta</taxon>
        <taxon>Embryophyta</taxon>
        <taxon>Tracheophyta</taxon>
        <taxon>Spermatophyta</taxon>
        <taxon>Magnoliopsida</taxon>
        <taxon>eudicotyledons</taxon>
        <taxon>Gunneridae</taxon>
        <taxon>Pentapetalae</taxon>
        <taxon>asterids</taxon>
        <taxon>Ericales</taxon>
        <taxon>Theaceae</taxon>
        <taxon>Camellia</taxon>
    </lineage>
</organism>
<evidence type="ECO:0000313" key="1">
    <source>
        <dbReference type="EMBL" id="KAI8009231.1"/>
    </source>
</evidence>
<proteinExistence type="predicted"/>
<protein>
    <submittedName>
        <fullName evidence="1">Uncharacterized protein</fullName>
    </submittedName>
</protein>
<reference evidence="1 2" key="1">
    <citation type="journal article" date="2022" name="Plant J.">
        <title>Chromosome-level genome of Camellia lanceoleosa provides a valuable resource for understanding genome evolution and self-incompatibility.</title>
        <authorList>
            <person name="Gong W."/>
            <person name="Xiao S."/>
            <person name="Wang L."/>
            <person name="Liao Z."/>
            <person name="Chang Y."/>
            <person name="Mo W."/>
            <person name="Hu G."/>
            <person name="Li W."/>
            <person name="Zhao G."/>
            <person name="Zhu H."/>
            <person name="Hu X."/>
            <person name="Ji K."/>
            <person name="Xiang X."/>
            <person name="Song Q."/>
            <person name="Yuan D."/>
            <person name="Jin S."/>
            <person name="Zhang L."/>
        </authorList>
    </citation>
    <scope>NUCLEOTIDE SEQUENCE [LARGE SCALE GENOMIC DNA]</scope>
    <source>
        <strain evidence="1">SQ_2022a</strain>
    </source>
</reference>
<dbReference type="EMBL" id="CM045764">
    <property type="protein sequence ID" value="KAI8009231.1"/>
    <property type="molecule type" value="Genomic_DNA"/>
</dbReference>
<gene>
    <name evidence="1" type="ORF">LOK49_LG07G01654</name>
</gene>
<name>A0ACC0HB60_9ERIC</name>
<evidence type="ECO:0000313" key="2">
    <source>
        <dbReference type="Proteomes" id="UP001060215"/>
    </source>
</evidence>
<dbReference type="Proteomes" id="UP001060215">
    <property type="component" value="Chromosome 7"/>
</dbReference>
<keyword evidence="2" id="KW-1185">Reference proteome</keyword>
<accession>A0ACC0HB60</accession>
<sequence>MCFSYGGGLVWIKFAGLYQRKFDMRLCVEASGWCICSFVTSWCPFGLLQYCAMCSDGGLNGDVRIKEVCYDAARFQSRKSATAMLLVCCFYAAAGLLCCWRLILVECVSG</sequence>